<gene>
    <name evidence="2" type="ORF">PLXY2_LOCUS8106</name>
</gene>
<keyword evidence="3" id="KW-1185">Reference proteome</keyword>
<evidence type="ECO:0000256" key="1">
    <source>
        <dbReference type="SAM" id="MobiDB-lite"/>
    </source>
</evidence>
<sequence>MDPRDNNDSFGKNVDRIGESKGNKSGKDNTKKCDRGDVFTAVSNQLGTSASNGPLAGIVNSVLNDNRPPAALSGTNPEYGRDSAAPGPSHTGSNTNTNPLNQQEPTVSRIPKTCNNTPETEQSCQRHKVCLDKVANNFNVPSTSGASKTCDKIDNSAFKESRKRPSSLRLNRQNDDEEESSSDTGNDDCSLGSEDGCVYTYRGGEHLADLPSSFFSLDMGLPLDMHLPAQPNYVPRPEAVGPVVRERSRESSPDMDFLEMDFDPGPSNEVDSGEELSPDELNADLEAGEEIIEEIAEVLGNRQSPGFNLAGSRPKSSSCEALNVSSFMSCQQPEPMPSTSSGITRAVVEMKPEPQASGSRSGLVATSSEPCGSVITHINVRGEHLLVRRTTSQTVPNVPVSLHVSSGDLVSPRELLNQEEQPEEGHLSYQINQGERPTFDPLNLSSTLYHLNMAKRLMVEGTAAEIENNDIANFARDTGAAGAGDGAEGVAAPRCMVWTEREACERQVTQIATSACGATAVVNVFIALGAPVNVERINAAVGTRQRANHAPLARYLLTRAVAGCTAADLVSGIQRASDGLVTARFFPTYPERVVSLSHWLADWISLGAVPILTLNLQVGAEGETPDAWHHQMVFGVSSRGIYLCNPVECVRETALWPRLASPSNLLIRTRDVLQRFTPRTDLTPLMAVPDRRWHTANVLGESFEFAPLIELKSVGGVTILSRLVVGEV</sequence>
<dbReference type="EMBL" id="CAJHNJ030000029">
    <property type="protein sequence ID" value="CAG9123902.1"/>
    <property type="molecule type" value="Genomic_DNA"/>
</dbReference>
<evidence type="ECO:0000313" key="2">
    <source>
        <dbReference type="EMBL" id="CAG9123902.1"/>
    </source>
</evidence>
<proteinExistence type="predicted"/>
<protein>
    <submittedName>
        <fullName evidence="2">(diamondback moth) hypothetical protein</fullName>
    </submittedName>
</protein>
<comment type="caution">
    <text evidence="2">The sequence shown here is derived from an EMBL/GenBank/DDBJ whole genome shotgun (WGS) entry which is preliminary data.</text>
</comment>
<feature type="compositionally biased region" description="Polar residues" evidence="1">
    <location>
        <begin position="90"/>
        <end position="106"/>
    </location>
</feature>
<dbReference type="Proteomes" id="UP000653454">
    <property type="component" value="Unassembled WGS sequence"/>
</dbReference>
<feature type="compositionally biased region" description="Basic and acidic residues" evidence="1">
    <location>
        <begin position="1"/>
        <end position="37"/>
    </location>
</feature>
<name>A0A8S4F599_PLUXY</name>
<feature type="region of interest" description="Disordered" evidence="1">
    <location>
        <begin position="1"/>
        <end position="121"/>
    </location>
</feature>
<organism evidence="2 3">
    <name type="scientific">Plutella xylostella</name>
    <name type="common">Diamondback moth</name>
    <name type="synonym">Plutella maculipennis</name>
    <dbReference type="NCBI Taxonomy" id="51655"/>
    <lineage>
        <taxon>Eukaryota</taxon>
        <taxon>Metazoa</taxon>
        <taxon>Ecdysozoa</taxon>
        <taxon>Arthropoda</taxon>
        <taxon>Hexapoda</taxon>
        <taxon>Insecta</taxon>
        <taxon>Pterygota</taxon>
        <taxon>Neoptera</taxon>
        <taxon>Endopterygota</taxon>
        <taxon>Lepidoptera</taxon>
        <taxon>Glossata</taxon>
        <taxon>Ditrysia</taxon>
        <taxon>Yponomeutoidea</taxon>
        <taxon>Plutellidae</taxon>
        <taxon>Plutella</taxon>
    </lineage>
</organism>
<evidence type="ECO:0000313" key="3">
    <source>
        <dbReference type="Proteomes" id="UP000653454"/>
    </source>
</evidence>
<reference evidence="2" key="1">
    <citation type="submission" date="2020-11" db="EMBL/GenBank/DDBJ databases">
        <authorList>
            <person name="Whiteford S."/>
        </authorList>
    </citation>
    <scope>NUCLEOTIDE SEQUENCE</scope>
</reference>
<feature type="region of interest" description="Disordered" evidence="1">
    <location>
        <begin position="157"/>
        <end position="193"/>
    </location>
</feature>
<dbReference type="AlphaFoldDB" id="A0A8S4F599"/>
<feature type="compositionally biased region" description="Polar residues" evidence="1">
    <location>
        <begin position="41"/>
        <end position="52"/>
    </location>
</feature>
<accession>A0A8S4F599</accession>